<name>A0A5N6NUS3_9ASTR</name>
<dbReference type="PANTHER" id="PTHR32002:SF49">
    <property type="entry name" value="BILE ACID:SODIUM SYMPORTER_ARSENICAL RESISTANCE PROTEIN ACR3-RELATED"/>
    <property type="match status" value="1"/>
</dbReference>
<feature type="domain" description="PB1" evidence="1">
    <location>
        <begin position="476"/>
        <end position="555"/>
    </location>
</feature>
<dbReference type="OrthoDB" id="1594986at2759"/>
<evidence type="ECO:0000313" key="3">
    <source>
        <dbReference type="Proteomes" id="UP000326396"/>
    </source>
</evidence>
<proteinExistence type="predicted"/>
<protein>
    <recommendedName>
        <fullName evidence="1">PB1 domain-containing protein</fullName>
    </recommendedName>
</protein>
<dbReference type="CDD" id="cd05992">
    <property type="entry name" value="PB1"/>
    <property type="match status" value="1"/>
</dbReference>
<reference evidence="2 3" key="1">
    <citation type="submission" date="2019-05" db="EMBL/GenBank/DDBJ databases">
        <title>Mikania micrantha, genome provides insights into the molecular mechanism of rapid growth.</title>
        <authorList>
            <person name="Liu B."/>
        </authorList>
    </citation>
    <scope>NUCLEOTIDE SEQUENCE [LARGE SCALE GENOMIC DNA]</scope>
    <source>
        <strain evidence="2">NLD-2019</strain>
        <tissue evidence="2">Leaf</tissue>
    </source>
</reference>
<gene>
    <name evidence="2" type="ORF">E3N88_15134</name>
</gene>
<dbReference type="GO" id="GO:0003700">
    <property type="term" value="F:DNA-binding transcription factor activity"/>
    <property type="evidence" value="ECO:0007669"/>
    <property type="project" value="InterPro"/>
</dbReference>
<keyword evidence="3" id="KW-1185">Reference proteome</keyword>
<dbReference type="AlphaFoldDB" id="A0A5N6NUS3"/>
<dbReference type="PANTHER" id="PTHR32002">
    <property type="entry name" value="PROTEIN NLP8"/>
    <property type="match status" value="1"/>
</dbReference>
<dbReference type="SMART" id="SM00666">
    <property type="entry name" value="PB1"/>
    <property type="match status" value="1"/>
</dbReference>
<dbReference type="Pfam" id="PF22922">
    <property type="entry name" value="GAF_NLP"/>
    <property type="match status" value="1"/>
</dbReference>
<dbReference type="InterPro" id="IPR055081">
    <property type="entry name" value="NLP1-9_GAF"/>
</dbReference>
<comment type="caution">
    <text evidence="2">The sequence shown here is derived from an EMBL/GenBank/DDBJ whole genome shotgun (WGS) entry which is preliminary data.</text>
</comment>
<dbReference type="Gene3D" id="3.10.20.90">
    <property type="entry name" value="Phosphatidylinositol 3-kinase Catalytic Subunit, Chain A, domain 1"/>
    <property type="match status" value="1"/>
</dbReference>
<dbReference type="Pfam" id="PF00564">
    <property type="entry name" value="PB1"/>
    <property type="match status" value="1"/>
</dbReference>
<dbReference type="InterPro" id="IPR000270">
    <property type="entry name" value="PB1_dom"/>
</dbReference>
<evidence type="ECO:0000313" key="2">
    <source>
        <dbReference type="EMBL" id="KAD5507431.1"/>
    </source>
</evidence>
<dbReference type="SUPFAM" id="SSF54277">
    <property type="entry name" value="CAD &amp; PB1 domains"/>
    <property type="match status" value="1"/>
</dbReference>
<organism evidence="2 3">
    <name type="scientific">Mikania micrantha</name>
    <name type="common">bitter vine</name>
    <dbReference type="NCBI Taxonomy" id="192012"/>
    <lineage>
        <taxon>Eukaryota</taxon>
        <taxon>Viridiplantae</taxon>
        <taxon>Streptophyta</taxon>
        <taxon>Embryophyta</taxon>
        <taxon>Tracheophyta</taxon>
        <taxon>Spermatophyta</taxon>
        <taxon>Magnoliopsida</taxon>
        <taxon>eudicotyledons</taxon>
        <taxon>Gunneridae</taxon>
        <taxon>Pentapetalae</taxon>
        <taxon>asterids</taxon>
        <taxon>campanulids</taxon>
        <taxon>Asterales</taxon>
        <taxon>Asteraceae</taxon>
        <taxon>Asteroideae</taxon>
        <taxon>Heliantheae alliance</taxon>
        <taxon>Eupatorieae</taxon>
        <taxon>Mikania</taxon>
    </lineage>
</organism>
<accession>A0A5N6NUS3</accession>
<sequence length="613" mass="70175">MSTLCSSQFWAPVTINDRRLLSTSGQPFVIPVLNKESAIYRLHSEKYEYDMYVNKLEIEGEGDLKIRSGGPASAFRNPLSCMNYLLESERFFGLMFHIMIPICYPSDQSDCIGVVEITLKHWFYLVGYLVSHVQKEVQKVGLDICKVQQHIPYETINGLKHASEIVCKSHNLGLAQVWVSFEDKTHVRLSSCLEDTRKILGLNLTGYLYNVFPKDFYLLEWYYTLCQVFPLESTSEEHVLVAFQDFKPRYIYAIHDDEFLFQWEELDRSCCAFTICLKSLETGNFTFLFQFIWPSPPEDSRCDVLLEAILLTIKRCLPSFKFASGAKIGDGLDVIDVGGPKEDQNTSFKLFQGKQTTVVDNISPSKETYQTTSKVLPPDHIENQLLDDIFVTNPTQKPKANHKTAKKNLTREVIEKQFGKTMKEAAHHLKDLGILEWRGPNSLKRKANDSWSIQINTNEANVTTQEPSTVNINKNIMFIKADYADDMIRFDLHVSQATFATVEKTIGVKFKLNVGTFKLNYIDEYGDWILLSSDEEMKYYVKYGTHIISVSLKSSAGGGEWRSAIHQVMTMIVKKEDYVLKLLPELFLATSKTWDRCGTSKYRRKPPGTTYVG</sequence>
<evidence type="ECO:0000259" key="1">
    <source>
        <dbReference type="SMART" id="SM00666"/>
    </source>
</evidence>
<dbReference type="Proteomes" id="UP000326396">
    <property type="component" value="Linkage Group LG16"/>
</dbReference>
<dbReference type="InterPro" id="IPR045012">
    <property type="entry name" value="NLP"/>
</dbReference>
<dbReference type="EMBL" id="SZYD01000008">
    <property type="protein sequence ID" value="KAD5507431.1"/>
    <property type="molecule type" value="Genomic_DNA"/>
</dbReference>